<gene>
    <name evidence="5" type="primary">DCDC2B</name>
</gene>
<dbReference type="KEGG" id="muo:115480758"/>
<dbReference type="Proteomes" id="UP000515156">
    <property type="component" value="Chromosome 11"/>
</dbReference>
<dbReference type="Pfam" id="PF03607">
    <property type="entry name" value="DCX"/>
    <property type="match status" value="2"/>
</dbReference>
<keyword evidence="1" id="KW-0677">Repeat</keyword>
<dbReference type="OrthoDB" id="1738954at2759"/>
<protein>
    <submittedName>
        <fullName evidence="5">Doublecortin domain-containing protein 2B isoform X1</fullName>
    </submittedName>
</protein>
<dbReference type="GeneID" id="115480758"/>
<dbReference type="InterPro" id="IPR036572">
    <property type="entry name" value="Doublecortin_dom_sf"/>
</dbReference>
<dbReference type="PROSITE" id="PS50309">
    <property type="entry name" value="DC"/>
    <property type="match status" value="2"/>
</dbReference>
<dbReference type="RefSeq" id="XP_030075508.1">
    <property type="nucleotide sequence ID" value="XM_030219648.1"/>
</dbReference>
<feature type="compositionally biased region" description="Polar residues" evidence="2">
    <location>
        <begin position="253"/>
        <end position="266"/>
    </location>
</feature>
<dbReference type="Gene3D" id="3.10.20.230">
    <property type="entry name" value="Doublecortin domain"/>
    <property type="match status" value="2"/>
</dbReference>
<dbReference type="InterPro" id="IPR003533">
    <property type="entry name" value="Doublecortin_dom"/>
</dbReference>
<dbReference type="AlphaFoldDB" id="A0A6P7ZCR1"/>
<evidence type="ECO:0000256" key="2">
    <source>
        <dbReference type="SAM" id="MobiDB-lite"/>
    </source>
</evidence>
<evidence type="ECO:0000313" key="4">
    <source>
        <dbReference type="Proteomes" id="UP000515156"/>
    </source>
</evidence>
<evidence type="ECO:0000313" key="5">
    <source>
        <dbReference type="RefSeq" id="XP_030075508.1"/>
    </source>
</evidence>
<dbReference type="FunFam" id="3.10.20.230:FF:000011">
    <property type="entry name" value="Doublecortin domain containing 2B"/>
    <property type="match status" value="1"/>
</dbReference>
<dbReference type="PANTHER" id="PTHR23004">
    <property type="entry name" value="DOUBLECORTIN DOMAIN CONTAINING 2"/>
    <property type="match status" value="1"/>
</dbReference>
<dbReference type="InParanoid" id="A0A6P7ZCR1"/>
<reference evidence="5" key="2">
    <citation type="submission" date="2025-08" db="UniProtKB">
        <authorList>
            <consortium name="RefSeq"/>
        </authorList>
    </citation>
    <scope>IDENTIFICATION</scope>
</reference>
<dbReference type="CTD" id="149069"/>
<name>A0A6P7ZCR1_9AMPH</name>
<sequence>MSSSRGDLAPQAKNVVLFRNGDPFHNGRRVVVNQRQFLTFEAFLNEVTTTIQAPTAVRYIYTPQQGHRVTQLDALQNGSCYVAAGFEKFQKFGNLNAGMRLPERNRKNEGIQARPAVNWKLNVSAGWRKSIHVPYVIHVFRNGDLLSPPFRLLLSEGMLQQWELILSLLSERANLQTGAVRRLCTPDGIQVASGEELRNGGYYVATGAEKYKALPYVDLWVAKTPSQNMFRTEAWSKHGTCKEGMDSRRVHSTGASEKTQAQTSPLTMGRKSPGKEETSVFYAKPVHVYRSRKLNRISQNGAKKEQESIFKVRASRRELEGAQEVMDDEDTCVELPLDQREAETVADEEGVMSWTRQSHQRKYK</sequence>
<dbReference type="GO" id="GO:0005815">
    <property type="term" value="C:microtubule organizing center"/>
    <property type="evidence" value="ECO:0007669"/>
    <property type="project" value="TreeGrafter"/>
</dbReference>
<dbReference type="SMART" id="SM00537">
    <property type="entry name" value="DCX"/>
    <property type="match status" value="2"/>
</dbReference>
<feature type="region of interest" description="Disordered" evidence="2">
    <location>
        <begin position="340"/>
        <end position="364"/>
    </location>
</feature>
<dbReference type="GO" id="GO:0005874">
    <property type="term" value="C:microtubule"/>
    <property type="evidence" value="ECO:0007669"/>
    <property type="project" value="TreeGrafter"/>
</dbReference>
<feature type="region of interest" description="Disordered" evidence="2">
    <location>
        <begin position="241"/>
        <end position="277"/>
    </location>
</feature>
<organism evidence="4 5">
    <name type="scientific">Microcaecilia unicolor</name>
    <dbReference type="NCBI Taxonomy" id="1415580"/>
    <lineage>
        <taxon>Eukaryota</taxon>
        <taxon>Metazoa</taxon>
        <taxon>Chordata</taxon>
        <taxon>Craniata</taxon>
        <taxon>Vertebrata</taxon>
        <taxon>Euteleostomi</taxon>
        <taxon>Amphibia</taxon>
        <taxon>Gymnophiona</taxon>
        <taxon>Siphonopidae</taxon>
        <taxon>Microcaecilia</taxon>
    </lineage>
</organism>
<keyword evidence="4" id="KW-1185">Reference proteome</keyword>
<evidence type="ECO:0000259" key="3">
    <source>
        <dbReference type="PROSITE" id="PS50309"/>
    </source>
</evidence>
<reference evidence="4" key="1">
    <citation type="submission" date="2024-06" db="UniProtKB">
        <authorList>
            <consortium name="RefSeq"/>
        </authorList>
    </citation>
    <scope>NUCLEOTIDE SEQUENCE [LARGE SCALE GENOMIC DNA]</scope>
</reference>
<evidence type="ECO:0000256" key="1">
    <source>
        <dbReference type="ARBA" id="ARBA00022737"/>
    </source>
</evidence>
<dbReference type="PANTHER" id="PTHR23004:SF10">
    <property type="entry name" value="DOUBLECORTIN DOMAIN-CONTAINING PROTEIN 2B"/>
    <property type="match status" value="1"/>
</dbReference>
<dbReference type="FunFam" id="3.10.20.230:FF:000004">
    <property type="entry name" value="Doublecortin domain containing 2"/>
    <property type="match status" value="1"/>
</dbReference>
<dbReference type="SUPFAM" id="SSF89837">
    <property type="entry name" value="Doublecortin (DC)"/>
    <property type="match status" value="2"/>
</dbReference>
<dbReference type="GO" id="GO:0035556">
    <property type="term" value="P:intracellular signal transduction"/>
    <property type="evidence" value="ECO:0007669"/>
    <property type="project" value="InterPro"/>
</dbReference>
<feature type="domain" description="Doublecortin" evidence="3">
    <location>
        <begin position="135"/>
        <end position="217"/>
    </location>
</feature>
<feature type="domain" description="Doublecortin" evidence="3">
    <location>
        <begin position="13"/>
        <end position="91"/>
    </location>
</feature>
<accession>A0A6P7ZCR1</accession>
<proteinExistence type="predicted"/>